<dbReference type="AlphaFoldDB" id="A0A0R3MN20"/>
<gene>
    <name evidence="1" type="ORF">CQ13_06540</name>
</gene>
<name>A0A0R3MN20_9BRAD</name>
<evidence type="ECO:0000313" key="2">
    <source>
        <dbReference type="Proteomes" id="UP000052023"/>
    </source>
</evidence>
<comment type="caution">
    <text evidence="1">The sequence shown here is derived from an EMBL/GenBank/DDBJ whole genome shotgun (WGS) entry which is preliminary data.</text>
</comment>
<reference evidence="1 2" key="1">
    <citation type="submission" date="2014-03" db="EMBL/GenBank/DDBJ databases">
        <title>Bradyrhizobium valentinum sp. nov., isolated from effective nodules of Lupinus mariae-josephae, a lupine endemic of basic-lime soils in Eastern Spain.</title>
        <authorList>
            <person name="Duran D."/>
            <person name="Rey L."/>
            <person name="Navarro A."/>
            <person name="Busquets A."/>
            <person name="Imperial J."/>
            <person name="Ruiz-Argueso T."/>
        </authorList>
    </citation>
    <scope>NUCLEOTIDE SEQUENCE [LARGE SCALE GENOMIC DNA]</scope>
    <source>
        <strain evidence="1 2">Ro19</strain>
    </source>
</reference>
<dbReference type="Proteomes" id="UP000052023">
    <property type="component" value="Unassembled WGS sequence"/>
</dbReference>
<keyword evidence="2" id="KW-1185">Reference proteome</keyword>
<proteinExistence type="predicted"/>
<dbReference type="RefSeq" id="WP_057845604.1">
    <property type="nucleotide sequence ID" value="NZ_LLYA01000170.1"/>
</dbReference>
<organism evidence="1 2">
    <name type="scientific">Bradyrhizobium retamae</name>
    <dbReference type="NCBI Taxonomy" id="1300035"/>
    <lineage>
        <taxon>Bacteria</taxon>
        <taxon>Pseudomonadati</taxon>
        <taxon>Pseudomonadota</taxon>
        <taxon>Alphaproteobacteria</taxon>
        <taxon>Hyphomicrobiales</taxon>
        <taxon>Nitrobacteraceae</taxon>
        <taxon>Bradyrhizobium</taxon>
    </lineage>
</organism>
<dbReference type="OrthoDB" id="8232189at2"/>
<sequence>MPIYRGLVTIKRAGRYHPPGSLHDFDEDTAKALGPSRVVLAEDQTATVVAVTGSAGDATSDAPPAVVVPPASEQSGGASVRVSEISAAIDLLDEKKDYFKSGPRVGKPKQKAIEEIVGFDINDAEIDAALALRETGL</sequence>
<accession>A0A0R3MN20</accession>
<dbReference type="EMBL" id="LLYA01000170">
    <property type="protein sequence ID" value="KRR21704.1"/>
    <property type="molecule type" value="Genomic_DNA"/>
</dbReference>
<evidence type="ECO:0000313" key="1">
    <source>
        <dbReference type="EMBL" id="KRR21704.1"/>
    </source>
</evidence>
<protein>
    <submittedName>
        <fullName evidence="1">Uncharacterized protein</fullName>
    </submittedName>
</protein>